<accession>A0A0F8XNY4</accession>
<evidence type="ECO:0000313" key="1">
    <source>
        <dbReference type="EMBL" id="KKK70767.1"/>
    </source>
</evidence>
<proteinExistence type="predicted"/>
<protein>
    <submittedName>
        <fullName evidence="1">Uncharacterized protein</fullName>
    </submittedName>
</protein>
<organism evidence="1">
    <name type="scientific">marine sediment metagenome</name>
    <dbReference type="NCBI Taxonomy" id="412755"/>
    <lineage>
        <taxon>unclassified sequences</taxon>
        <taxon>metagenomes</taxon>
        <taxon>ecological metagenomes</taxon>
    </lineage>
</organism>
<dbReference type="AlphaFoldDB" id="A0A0F8XNY4"/>
<gene>
    <name evidence="1" type="ORF">LCGC14_2920680</name>
</gene>
<comment type="caution">
    <text evidence="1">The sequence shown here is derived from an EMBL/GenBank/DDBJ whole genome shotgun (WGS) entry which is preliminary data.</text>
</comment>
<sequence>MNEQDRELLQKMCDVRMASVNLIEDLNQTIKEFDPLDIPAKFSVEPRDLRRYEPYVNLTESDMRRILGNEDEENMWDESG</sequence>
<dbReference type="EMBL" id="LAZR01058033">
    <property type="protein sequence ID" value="KKK70767.1"/>
    <property type="molecule type" value="Genomic_DNA"/>
</dbReference>
<reference evidence="1" key="1">
    <citation type="journal article" date="2015" name="Nature">
        <title>Complex archaea that bridge the gap between prokaryotes and eukaryotes.</title>
        <authorList>
            <person name="Spang A."/>
            <person name="Saw J.H."/>
            <person name="Jorgensen S.L."/>
            <person name="Zaremba-Niedzwiedzka K."/>
            <person name="Martijn J."/>
            <person name="Lind A.E."/>
            <person name="van Eijk R."/>
            <person name="Schleper C."/>
            <person name="Guy L."/>
            <person name="Ettema T.J."/>
        </authorList>
    </citation>
    <scope>NUCLEOTIDE SEQUENCE</scope>
</reference>
<name>A0A0F8XNY4_9ZZZZ</name>